<gene>
    <name evidence="1" type="ORF">GA0116948_11822</name>
</gene>
<dbReference type="STRING" id="1335309.GA0116948_11822"/>
<reference evidence="1 2" key="1">
    <citation type="submission" date="2016-08" db="EMBL/GenBank/DDBJ databases">
        <authorList>
            <person name="Seilhamer J.J."/>
        </authorList>
    </citation>
    <scope>NUCLEOTIDE SEQUENCE [LARGE SCALE GENOMIC DNA]</scope>
    <source>
        <strain evidence="1 2">A37T2</strain>
    </source>
</reference>
<name>A0A1C4FXF5_9BACT</name>
<sequence>MDASLSINQPLDLDSLRIAMYIYATVHSQL</sequence>
<proteinExistence type="predicted"/>
<dbReference type="Proteomes" id="UP000242818">
    <property type="component" value="Unassembled WGS sequence"/>
</dbReference>
<dbReference type="AlphaFoldDB" id="A0A1C4FXF5"/>
<accession>A0A1C4FXF5</accession>
<keyword evidence="2" id="KW-1185">Reference proteome</keyword>
<organism evidence="1 2">
    <name type="scientific">Chitinophaga costaii</name>
    <dbReference type="NCBI Taxonomy" id="1335309"/>
    <lineage>
        <taxon>Bacteria</taxon>
        <taxon>Pseudomonadati</taxon>
        <taxon>Bacteroidota</taxon>
        <taxon>Chitinophagia</taxon>
        <taxon>Chitinophagales</taxon>
        <taxon>Chitinophagaceae</taxon>
        <taxon>Chitinophaga</taxon>
    </lineage>
</organism>
<dbReference type="EMBL" id="FMAR01000018">
    <property type="protein sequence ID" value="SCC60697.1"/>
    <property type="molecule type" value="Genomic_DNA"/>
</dbReference>
<evidence type="ECO:0000313" key="1">
    <source>
        <dbReference type="EMBL" id="SCC60697.1"/>
    </source>
</evidence>
<evidence type="ECO:0000313" key="2">
    <source>
        <dbReference type="Proteomes" id="UP000242818"/>
    </source>
</evidence>
<protein>
    <submittedName>
        <fullName evidence="1">Uncharacterized protein</fullName>
    </submittedName>
</protein>